<evidence type="ECO:0000256" key="1">
    <source>
        <dbReference type="SAM" id="MobiDB-lite"/>
    </source>
</evidence>
<dbReference type="Pfam" id="PF04228">
    <property type="entry name" value="Zn_peptidase"/>
    <property type="match status" value="1"/>
</dbReference>
<keyword evidence="2" id="KW-0812">Transmembrane</keyword>
<dbReference type="EMBL" id="FNJJ01000002">
    <property type="protein sequence ID" value="SDO86503.1"/>
    <property type="molecule type" value="Genomic_DNA"/>
</dbReference>
<evidence type="ECO:0000313" key="3">
    <source>
        <dbReference type="EMBL" id="SDO86503.1"/>
    </source>
</evidence>
<keyword evidence="2" id="KW-1133">Transmembrane helix</keyword>
<dbReference type="AlphaFoldDB" id="A0A1H0N1I6"/>
<name>A0A1H0N1I6_9GAMM</name>
<keyword evidence="4" id="KW-1185">Reference proteome</keyword>
<feature type="compositionally biased region" description="Basic and acidic residues" evidence="1">
    <location>
        <begin position="7"/>
        <end position="17"/>
    </location>
</feature>
<feature type="transmembrane region" description="Helical" evidence="2">
    <location>
        <begin position="23"/>
        <end position="42"/>
    </location>
</feature>
<protein>
    <submittedName>
        <fullName evidence="3">Uncharacterized protein</fullName>
    </submittedName>
</protein>
<dbReference type="Proteomes" id="UP000199460">
    <property type="component" value="Unassembled WGS sequence"/>
</dbReference>
<keyword evidence="2" id="KW-0472">Membrane</keyword>
<accession>A0A1H0N1I6</accession>
<organism evidence="3 4">
    <name type="scientific">Ectopseudomonas guguanensis</name>
    <dbReference type="NCBI Taxonomy" id="1198456"/>
    <lineage>
        <taxon>Bacteria</taxon>
        <taxon>Pseudomonadati</taxon>
        <taxon>Pseudomonadota</taxon>
        <taxon>Gammaproteobacteria</taxon>
        <taxon>Pseudomonadales</taxon>
        <taxon>Pseudomonadaceae</taxon>
        <taxon>Ectopseudomonas</taxon>
    </lineage>
</organism>
<dbReference type="InterPro" id="IPR007343">
    <property type="entry name" value="Uncharacterised_pept_Zn_put"/>
</dbReference>
<feature type="region of interest" description="Disordered" evidence="1">
    <location>
        <begin position="45"/>
        <end position="72"/>
    </location>
</feature>
<evidence type="ECO:0000313" key="4">
    <source>
        <dbReference type="Proteomes" id="UP000199460"/>
    </source>
</evidence>
<proteinExistence type="predicted"/>
<evidence type="ECO:0000256" key="2">
    <source>
        <dbReference type="SAM" id="Phobius"/>
    </source>
</evidence>
<reference evidence="4" key="1">
    <citation type="submission" date="2016-10" db="EMBL/GenBank/DDBJ databases">
        <authorList>
            <person name="Varghese N."/>
            <person name="Submissions S."/>
        </authorList>
    </citation>
    <scope>NUCLEOTIDE SEQUENCE [LARGE SCALE GENOMIC DNA]</scope>
    <source>
        <strain evidence="4">JCM 18416</strain>
    </source>
</reference>
<feature type="region of interest" description="Disordered" evidence="1">
    <location>
        <begin position="1"/>
        <end position="21"/>
    </location>
</feature>
<sequence>MRWQRGRRSDNVVDARGRTGRRVGGGLSLGGVALVVIVSLMMGQGPAADSRPDRRPGHPVPGRPVRRRTGRQ</sequence>
<gene>
    <name evidence="3" type="ORF">SAMN05216213_102226</name>
</gene>